<dbReference type="InterPro" id="IPR050288">
    <property type="entry name" value="Cellulose_deg_GH3"/>
</dbReference>
<dbReference type="PANTHER" id="PTHR42715:SF10">
    <property type="entry name" value="BETA-GLUCOSIDASE"/>
    <property type="match status" value="1"/>
</dbReference>
<proteinExistence type="inferred from homology"/>
<dbReference type="Pfam" id="PF07691">
    <property type="entry name" value="PA14"/>
    <property type="match status" value="1"/>
</dbReference>
<evidence type="ECO:0000256" key="1">
    <source>
        <dbReference type="ARBA" id="ARBA00005336"/>
    </source>
</evidence>
<evidence type="ECO:0000313" key="6">
    <source>
        <dbReference type="Proteomes" id="UP001059380"/>
    </source>
</evidence>
<comment type="similarity">
    <text evidence="1">Belongs to the glycosyl hydrolase 3 family.</text>
</comment>
<dbReference type="PANTHER" id="PTHR42715">
    <property type="entry name" value="BETA-GLUCOSIDASE"/>
    <property type="match status" value="1"/>
</dbReference>
<dbReference type="GO" id="GO:0008422">
    <property type="term" value="F:beta-glucosidase activity"/>
    <property type="evidence" value="ECO:0007669"/>
    <property type="project" value="TreeGrafter"/>
</dbReference>
<dbReference type="SUPFAM" id="SSF52279">
    <property type="entry name" value="Beta-D-glucan exohydrolase, C-terminal domain"/>
    <property type="match status" value="1"/>
</dbReference>
<dbReference type="KEGG" id="orp:MOP44_22800"/>
<evidence type="ECO:0000256" key="3">
    <source>
        <dbReference type="SAM" id="SignalP"/>
    </source>
</evidence>
<protein>
    <submittedName>
        <fullName evidence="5">Glycoside hydrolase family 3 C-terminal domain-containing protein</fullName>
    </submittedName>
</protein>
<dbReference type="InterPro" id="IPR036881">
    <property type="entry name" value="Glyco_hydro_3_C_sf"/>
</dbReference>
<dbReference type="PRINTS" id="PR00133">
    <property type="entry name" value="GLHYDRLASE3"/>
</dbReference>
<name>A0A9J7BKM7_9BACT</name>
<dbReference type="PROSITE" id="PS51820">
    <property type="entry name" value="PA14"/>
    <property type="match status" value="1"/>
</dbReference>
<reference evidence="5" key="1">
    <citation type="submission" date="2021-04" db="EMBL/GenBank/DDBJ databases">
        <title>Phylogenetic analysis of Acidobacteriaceae.</title>
        <authorList>
            <person name="Qiu L."/>
            <person name="Zhang Q."/>
        </authorList>
    </citation>
    <scope>NUCLEOTIDE SEQUENCE</scope>
    <source>
        <strain evidence="5">DSM 25168</strain>
    </source>
</reference>
<dbReference type="InterPro" id="IPR026891">
    <property type="entry name" value="Fn3-like"/>
</dbReference>
<accession>A0A9J7BKM7</accession>
<evidence type="ECO:0000256" key="2">
    <source>
        <dbReference type="ARBA" id="ARBA00022801"/>
    </source>
</evidence>
<keyword evidence="2 5" id="KW-0378">Hydrolase</keyword>
<dbReference type="InterPro" id="IPR001764">
    <property type="entry name" value="Glyco_hydro_3_N"/>
</dbReference>
<dbReference type="AlphaFoldDB" id="A0A9J7BKM7"/>
<dbReference type="InterPro" id="IPR036962">
    <property type="entry name" value="Glyco_hydro_3_N_sf"/>
</dbReference>
<dbReference type="RefSeq" id="WP_260792719.1">
    <property type="nucleotide sequence ID" value="NZ_CP093313.1"/>
</dbReference>
<dbReference type="InterPro" id="IPR017853">
    <property type="entry name" value="GH"/>
</dbReference>
<dbReference type="GO" id="GO:0009251">
    <property type="term" value="P:glucan catabolic process"/>
    <property type="evidence" value="ECO:0007669"/>
    <property type="project" value="TreeGrafter"/>
</dbReference>
<sequence>MDSSTKKMLQRAGALAAGAVLMAGLAAMAQSVPVVTGDARVDKLLSQMTLEEKLTLIHGTQEDPKVYQGQAGYLAGIPRLKIPSLRFADGPPGVLTRVPSQGETATMGVAATFSVKDAEDNGLVIGREDRALGIDVSLQPFVNIDRDLEFGRGYNTFGEDPYLTSVMGVAEVKGIQSQHVMAQIKHYVGYDSDNENTYIDDQTLHEVYVAPFDAAVKADVSSIMCSYNKLNDVFACGNKDTMTGILRDELGFKGFVTSDWGAVHSVDFIKAGLDMEMPGEPDPNNHGFSIPSFFDSRPVPPPPAPGAMGDIGDMFGGHIPEEPKPAGFGGGNWGVKLDPKKMPEALKDGTVTEADVTRAAGRVLYEIVHFGYMDGLHKHEVTPQAIEANAKIIEKTGEDAAVLLKNEGNVLPLKSNDLESVVLIGPTAAQVDSIGINGERSVGLPQRQVGPLAAMRKISGNADIQFAVADDMTGTTIPANLLSHDGKPGLARSGGGAEKVDPQLNFTTKAGNALPPNSTVTWKGTLNVPKDGEYWIYLQAMGTNASLKLDGKKFAATGAFQGGVHGDILQANQDNVVPTTDNLDNVRRSIELKAGEHAIEISTSSDTSNAPVQVRLNWYTPEQRQSDHDAAIAAAKNAKTAVVFAWTRLSPVFGLPGDQNKLIEEIAAVNPNTVVVLNTSQPVALPWVDKVKGVLEMWWPGDEGGWATANILLGKTSPAGRLPVTWGKRLEDYAATDPKHPERSKRAPDKKTIYSEGVNVGYRWFDKENIEPLFAFGHGLSYTTFEYSDLKVGKLQDGGLDVTVKIKNTGSVASDEVPQVYIGAPSQIPEGVQFATRALAAFDRVHIGTGQTKTVTMHVPERQLQYWSIKNKKWVTVTAKRTVSVGGSSRNLPLKQEIN</sequence>
<feature type="domain" description="PA14" evidence="4">
    <location>
        <begin position="467"/>
        <end position="636"/>
    </location>
</feature>
<feature type="chain" id="PRO_5039944589" evidence="3">
    <location>
        <begin position="30"/>
        <end position="899"/>
    </location>
</feature>
<gene>
    <name evidence="5" type="ORF">MOP44_22800</name>
</gene>
<keyword evidence="3" id="KW-0732">Signal</keyword>
<dbReference type="Pfam" id="PF00933">
    <property type="entry name" value="Glyco_hydro_3"/>
    <property type="match status" value="1"/>
</dbReference>
<dbReference type="InterPro" id="IPR013783">
    <property type="entry name" value="Ig-like_fold"/>
</dbReference>
<dbReference type="Pfam" id="PF14310">
    <property type="entry name" value="Fn3-like"/>
    <property type="match status" value="1"/>
</dbReference>
<dbReference type="SMART" id="SM01217">
    <property type="entry name" value="Fn3_like"/>
    <property type="match status" value="1"/>
</dbReference>
<evidence type="ECO:0000259" key="4">
    <source>
        <dbReference type="PROSITE" id="PS51820"/>
    </source>
</evidence>
<evidence type="ECO:0000313" key="5">
    <source>
        <dbReference type="EMBL" id="UWZ83384.1"/>
    </source>
</evidence>
<organism evidence="5 6">
    <name type="scientific">Occallatibacter riparius</name>
    <dbReference type="NCBI Taxonomy" id="1002689"/>
    <lineage>
        <taxon>Bacteria</taxon>
        <taxon>Pseudomonadati</taxon>
        <taxon>Acidobacteriota</taxon>
        <taxon>Terriglobia</taxon>
        <taxon>Terriglobales</taxon>
        <taxon>Acidobacteriaceae</taxon>
        <taxon>Occallatibacter</taxon>
    </lineage>
</organism>
<dbReference type="Pfam" id="PF01915">
    <property type="entry name" value="Glyco_hydro_3_C"/>
    <property type="match status" value="1"/>
</dbReference>
<dbReference type="InterPro" id="IPR011658">
    <property type="entry name" value="PA14_dom"/>
</dbReference>
<keyword evidence="6" id="KW-1185">Reference proteome</keyword>
<dbReference type="Gene3D" id="3.20.20.300">
    <property type="entry name" value="Glycoside hydrolase, family 3, N-terminal domain"/>
    <property type="match status" value="1"/>
</dbReference>
<dbReference type="Gene3D" id="2.60.40.10">
    <property type="entry name" value="Immunoglobulins"/>
    <property type="match status" value="1"/>
</dbReference>
<dbReference type="Proteomes" id="UP001059380">
    <property type="component" value="Chromosome"/>
</dbReference>
<dbReference type="SUPFAM" id="SSF51445">
    <property type="entry name" value="(Trans)glycosidases"/>
    <property type="match status" value="1"/>
</dbReference>
<feature type="signal peptide" evidence="3">
    <location>
        <begin position="1"/>
        <end position="29"/>
    </location>
</feature>
<dbReference type="InterPro" id="IPR037524">
    <property type="entry name" value="PA14/GLEYA"/>
</dbReference>
<dbReference type="Gene3D" id="3.40.50.1700">
    <property type="entry name" value="Glycoside hydrolase family 3 C-terminal domain"/>
    <property type="match status" value="2"/>
</dbReference>
<dbReference type="EMBL" id="CP093313">
    <property type="protein sequence ID" value="UWZ83384.1"/>
    <property type="molecule type" value="Genomic_DNA"/>
</dbReference>
<dbReference type="InterPro" id="IPR002772">
    <property type="entry name" value="Glyco_hydro_3_C"/>
</dbReference>